<feature type="compositionally biased region" description="Low complexity" evidence="2">
    <location>
        <begin position="185"/>
        <end position="195"/>
    </location>
</feature>
<dbReference type="Gene3D" id="3.30.160.60">
    <property type="entry name" value="Classic Zinc Finger"/>
    <property type="match status" value="1"/>
</dbReference>
<name>A0ABN9KWS3_9NEOB</name>
<dbReference type="InterPro" id="IPR039330">
    <property type="entry name" value="CAMP"/>
</dbReference>
<dbReference type="SMART" id="SM00355">
    <property type="entry name" value="ZnF_C2H2"/>
    <property type="match status" value="5"/>
</dbReference>
<comment type="caution">
    <text evidence="4">The sequence shown here is derived from an EMBL/GenBank/DDBJ whole genome shotgun (WGS) entry which is preliminary data.</text>
</comment>
<dbReference type="PANTHER" id="PTHR37354:SF1">
    <property type="entry name" value="CHROMOSOME ALIGNMENT-MAINTAINING PHOSPHOPROTEIN 1"/>
    <property type="match status" value="1"/>
</dbReference>
<dbReference type="PROSITE" id="PS00028">
    <property type="entry name" value="ZINC_FINGER_C2H2_1"/>
    <property type="match status" value="1"/>
</dbReference>
<evidence type="ECO:0000313" key="5">
    <source>
        <dbReference type="Proteomes" id="UP001176940"/>
    </source>
</evidence>
<dbReference type="EMBL" id="CAUEEQ010002903">
    <property type="protein sequence ID" value="CAJ0923989.1"/>
    <property type="molecule type" value="Genomic_DNA"/>
</dbReference>
<feature type="compositionally biased region" description="Basic and acidic residues" evidence="2">
    <location>
        <begin position="260"/>
        <end position="270"/>
    </location>
</feature>
<reference evidence="4" key="1">
    <citation type="submission" date="2023-07" db="EMBL/GenBank/DDBJ databases">
        <authorList>
            <person name="Stuckert A."/>
        </authorList>
    </citation>
    <scope>NUCLEOTIDE SEQUENCE</scope>
</reference>
<sequence>MEVLQKHNELDCNRCSFHGTDYKSVQIHMGTIHPEFCEEIDTGGLGKLVFYQKSARLFHCHRCFFTSKMFSSVYYHILGQHAEPDKLFNKSKPIKEPKSEQGLLRCAEKNDSEHMASEDKKSVDEKFKLKEVKSEENDTLTSWPENVSCQVTQDNSDIEFKSGSSSSSIEKARTIFQEAKDSSCDPESSSSSDNISTEKSAQANAVVEFSDNDIVSSPSKDIPEFSDEDDEPALPGGIPQFSDDETVTQSKDAQESSEDDVLHDQSRGIEDISEDEMPLEEKLIENISEDESAPAQSKLEDSSEEEDMVAPAKEMMEFSDDDEEENLALSKEDMEFSEEDEEANDKPKNVETNASKNVMDFSEEEETTNASRNVMEFSEEEETPGLSKEIMDFSEDDDDDAAPTVPKSIMEFSEEEDISPQSKDMPKYLEGNSTPTQSKDFDYVEDADLSILKGSSPFSEDGAPDEFTPILPKELANKSKSLAGTARLSGTANLSDYSGTPSWSKDGLDTSDSGDISLSAPDTYDVSDDKDSFLKEEEILKHVTRINGKFQCMLCDYRPLNRGPILNHLITKHNMPSPFICKICGESFPVETQLKNHSSAHTKGLYKCQKCNFQTDYPRGFKKHQTHCERFRHYRKGNGNKPVVDLPEGEPEEH</sequence>
<dbReference type="InterPro" id="IPR036236">
    <property type="entry name" value="Znf_C2H2_sf"/>
</dbReference>
<dbReference type="Proteomes" id="UP001176940">
    <property type="component" value="Unassembled WGS sequence"/>
</dbReference>
<evidence type="ECO:0000256" key="1">
    <source>
        <dbReference type="PROSITE-ProRule" id="PRU00042"/>
    </source>
</evidence>
<keyword evidence="5" id="KW-1185">Reference proteome</keyword>
<feature type="region of interest" description="Disordered" evidence="2">
    <location>
        <begin position="157"/>
        <end position="442"/>
    </location>
</feature>
<feature type="region of interest" description="Disordered" evidence="2">
    <location>
        <begin position="495"/>
        <end position="528"/>
    </location>
</feature>
<gene>
    <name evidence="4" type="ORF">RIMI_LOCUS2131878</name>
</gene>
<proteinExistence type="predicted"/>
<evidence type="ECO:0000313" key="4">
    <source>
        <dbReference type="EMBL" id="CAJ0923989.1"/>
    </source>
</evidence>
<protein>
    <recommendedName>
        <fullName evidence="3">C2H2-type domain-containing protein</fullName>
    </recommendedName>
</protein>
<feature type="compositionally biased region" description="Basic and acidic residues" evidence="2">
    <location>
        <begin position="170"/>
        <end position="183"/>
    </location>
</feature>
<feature type="domain" description="C2H2-type" evidence="3">
    <location>
        <begin position="579"/>
        <end position="602"/>
    </location>
</feature>
<dbReference type="SUPFAM" id="SSF57667">
    <property type="entry name" value="beta-beta-alpha zinc fingers"/>
    <property type="match status" value="1"/>
</dbReference>
<organism evidence="4 5">
    <name type="scientific">Ranitomeya imitator</name>
    <name type="common">mimic poison frog</name>
    <dbReference type="NCBI Taxonomy" id="111125"/>
    <lineage>
        <taxon>Eukaryota</taxon>
        <taxon>Metazoa</taxon>
        <taxon>Chordata</taxon>
        <taxon>Craniata</taxon>
        <taxon>Vertebrata</taxon>
        <taxon>Euteleostomi</taxon>
        <taxon>Amphibia</taxon>
        <taxon>Batrachia</taxon>
        <taxon>Anura</taxon>
        <taxon>Neobatrachia</taxon>
        <taxon>Hyloidea</taxon>
        <taxon>Dendrobatidae</taxon>
        <taxon>Dendrobatinae</taxon>
        <taxon>Ranitomeya</taxon>
    </lineage>
</organism>
<keyword evidence="1" id="KW-0863">Zinc-finger</keyword>
<feature type="compositionally biased region" description="Acidic residues" evidence="2">
    <location>
        <begin position="392"/>
        <end position="401"/>
    </location>
</feature>
<feature type="compositionally biased region" description="Acidic residues" evidence="2">
    <location>
        <begin position="317"/>
        <end position="326"/>
    </location>
</feature>
<dbReference type="InterPro" id="IPR013087">
    <property type="entry name" value="Znf_C2H2_type"/>
</dbReference>
<keyword evidence="1" id="KW-0862">Zinc</keyword>
<accession>A0ABN9KWS3</accession>
<keyword evidence="1" id="KW-0479">Metal-binding</keyword>
<evidence type="ECO:0000259" key="3">
    <source>
        <dbReference type="PROSITE" id="PS50157"/>
    </source>
</evidence>
<dbReference type="PROSITE" id="PS50157">
    <property type="entry name" value="ZINC_FINGER_C2H2_2"/>
    <property type="match status" value="1"/>
</dbReference>
<dbReference type="PANTHER" id="PTHR37354">
    <property type="entry name" value="CHROMOSOME ALIGNMENT-MAINTAINING PHOSPHOPROTEIN 1"/>
    <property type="match status" value="1"/>
</dbReference>
<evidence type="ECO:0000256" key="2">
    <source>
        <dbReference type="SAM" id="MobiDB-lite"/>
    </source>
</evidence>